<reference evidence="2" key="1">
    <citation type="submission" date="2018-06" db="EMBL/GenBank/DDBJ databases">
        <authorList>
            <person name="Zhirakovskaya E."/>
        </authorList>
    </citation>
    <scope>NUCLEOTIDE SEQUENCE</scope>
</reference>
<dbReference type="PROSITE" id="PS50005">
    <property type="entry name" value="TPR"/>
    <property type="match status" value="1"/>
</dbReference>
<sequence length="136" mass="15783">MMSKFFLFYILYWMFGNPIIALLVIVLISFTIDRTYFGFVPDPLKAFRTAGRINDLRRIVAINPHDARSLKELGIFMFEKKKYGKAVEYFERAANKMSDDPEFNYYYGISIARNGDIRKGMEYVAAAMEASPGLKY</sequence>
<evidence type="ECO:0000313" key="2">
    <source>
        <dbReference type="EMBL" id="VAX34641.1"/>
    </source>
</evidence>
<accession>A0A3B1D772</accession>
<dbReference type="AlphaFoldDB" id="A0A3B1D772"/>
<dbReference type="SUPFAM" id="SSF48452">
    <property type="entry name" value="TPR-like"/>
    <property type="match status" value="1"/>
</dbReference>
<name>A0A3B1D772_9ZZZZ</name>
<proteinExistence type="predicted"/>
<evidence type="ECO:0000256" key="1">
    <source>
        <dbReference type="SAM" id="Phobius"/>
    </source>
</evidence>
<dbReference type="EMBL" id="UOGI01000361">
    <property type="protein sequence ID" value="VAX34641.1"/>
    <property type="molecule type" value="Genomic_DNA"/>
</dbReference>
<dbReference type="InterPro" id="IPR019734">
    <property type="entry name" value="TPR_rpt"/>
</dbReference>
<keyword evidence="1" id="KW-0472">Membrane</keyword>
<feature type="non-terminal residue" evidence="2">
    <location>
        <position position="136"/>
    </location>
</feature>
<gene>
    <name evidence="2" type="ORF">MNBD_NITROSPIRAE03-2029</name>
</gene>
<organism evidence="2">
    <name type="scientific">hydrothermal vent metagenome</name>
    <dbReference type="NCBI Taxonomy" id="652676"/>
    <lineage>
        <taxon>unclassified sequences</taxon>
        <taxon>metagenomes</taxon>
        <taxon>ecological metagenomes</taxon>
    </lineage>
</organism>
<dbReference type="Gene3D" id="1.25.40.10">
    <property type="entry name" value="Tetratricopeptide repeat domain"/>
    <property type="match status" value="1"/>
</dbReference>
<keyword evidence="1" id="KW-0812">Transmembrane</keyword>
<dbReference type="InterPro" id="IPR011990">
    <property type="entry name" value="TPR-like_helical_dom_sf"/>
</dbReference>
<feature type="transmembrane region" description="Helical" evidence="1">
    <location>
        <begin position="6"/>
        <end position="30"/>
    </location>
</feature>
<keyword evidence="1" id="KW-1133">Transmembrane helix</keyword>
<protein>
    <submittedName>
        <fullName evidence="2">Uncharacterized protein</fullName>
    </submittedName>
</protein>